<dbReference type="Proteomes" id="UP000039865">
    <property type="component" value="Unassembled WGS sequence"/>
</dbReference>
<evidence type="ECO:0000313" key="3">
    <source>
        <dbReference type="EMBL" id="CDW90942.1"/>
    </source>
</evidence>
<accession>A0A078BCK7</accession>
<dbReference type="OMA" id="KWQENQK"/>
<feature type="compositionally biased region" description="Polar residues" evidence="2">
    <location>
        <begin position="48"/>
        <end position="58"/>
    </location>
</feature>
<feature type="coiled-coil region" evidence="1">
    <location>
        <begin position="76"/>
        <end position="117"/>
    </location>
</feature>
<dbReference type="AlphaFoldDB" id="A0A078BCK7"/>
<feature type="coiled-coil region" evidence="1">
    <location>
        <begin position="162"/>
        <end position="199"/>
    </location>
</feature>
<feature type="region of interest" description="Disordered" evidence="2">
    <location>
        <begin position="301"/>
        <end position="332"/>
    </location>
</feature>
<dbReference type="InParanoid" id="A0A078BCK7"/>
<keyword evidence="1" id="KW-0175">Coiled coil</keyword>
<evidence type="ECO:0000256" key="2">
    <source>
        <dbReference type="SAM" id="MobiDB-lite"/>
    </source>
</evidence>
<feature type="region of interest" description="Disordered" evidence="2">
    <location>
        <begin position="1"/>
        <end position="58"/>
    </location>
</feature>
<feature type="compositionally biased region" description="Polar residues" evidence="2">
    <location>
        <begin position="301"/>
        <end position="312"/>
    </location>
</feature>
<keyword evidence="4" id="KW-1185">Reference proteome</keyword>
<feature type="compositionally biased region" description="Polar residues" evidence="2">
    <location>
        <begin position="13"/>
        <end position="32"/>
    </location>
</feature>
<evidence type="ECO:0000313" key="4">
    <source>
        <dbReference type="Proteomes" id="UP000039865"/>
    </source>
</evidence>
<gene>
    <name evidence="3" type="primary">Contig5748.g6155</name>
    <name evidence="3" type="ORF">STYLEM_20090</name>
</gene>
<proteinExistence type="predicted"/>
<feature type="coiled-coil region" evidence="1">
    <location>
        <begin position="234"/>
        <end position="286"/>
    </location>
</feature>
<dbReference type="OrthoDB" id="75701at2759"/>
<sequence length="332" mass="39058">MEKQQSKLPPIKNQYSSNNGHESASSQLQQDVHPNGVEYDVQLVGSIPPSSGKQSNQNYLDENQKEVDLESPDLTYNQAKKIRTQVERDVELLRNRVRMLQLEEERALKKINETKKKTSQILDLKKKNDEKFQKQLVEQQQNLGSLKTNQSTNYEKRQKQLIDIKQKQLQMYESKKQDAEQLKQNIRQQQQIKNKLEYDQVMQNQERKNQLKAEKQHAQYKINDYLVTKHERAREETSKKMESEKMQIKNYELEAQQLELYEADLLRKLQETQQKEKNAFNMLESAMIDAAIPKKMRVGANQSLYSQGSGRSQMREGSHQTSVRSSTTKRQR</sequence>
<reference evidence="3 4" key="1">
    <citation type="submission" date="2014-06" db="EMBL/GenBank/DDBJ databases">
        <authorList>
            <person name="Swart Estienne"/>
        </authorList>
    </citation>
    <scope>NUCLEOTIDE SEQUENCE [LARGE SCALE GENOMIC DNA]</scope>
    <source>
        <strain evidence="3 4">130c</strain>
    </source>
</reference>
<dbReference type="PANTHER" id="PTHR37473">
    <property type="entry name" value="EF-HAND DOMAIN-CONTAINING PROTEIN"/>
    <property type="match status" value="1"/>
</dbReference>
<evidence type="ECO:0000256" key="1">
    <source>
        <dbReference type="SAM" id="Coils"/>
    </source>
</evidence>
<name>A0A078BCK7_STYLE</name>
<dbReference type="PANTHER" id="PTHR37473:SF1">
    <property type="entry name" value="EF-HAND DOMAIN-CONTAINING PROTEIN"/>
    <property type="match status" value="1"/>
</dbReference>
<dbReference type="EMBL" id="CCKQ01018936">
    <property type="protein sequence ID" value="CDW90942.1"/>
    <property type="molecule type" value="Genomic_DNA"/>
</dbReference>
<protein>
    <submittedName>
        <fullName evidence="3">Uncharacterized protein</fullName>
    </submittedName>
</protein>
<organism evidence="3 4">
    <name type="scientific">Stylonychia lemnae</name>
    <name type="common">Ciliate</name>
    <dbReference type="NCBI Taxonomy" id="5949"/>
    <lineage>
        <taxon>Eukaryota</taxon>
        <taxon>Sar</taxon>
        <taxon>Alveolata</taxon>
        <taxon>Ciliophora</taxon>
        <taxon>Intramacronucleata</taxon>
        <taxon>Spirotrichea</taxon>
        <taxon>Stichotrichia</taxon>
        <taxon>Sporadotrichida</taxon>
        <taxon>Oxytrichidae</taxon>
        <taxon>Stylonychinae</taxon>
        <taxon>Stylonychia</taxon>
    </lineage>
</organism>